<gene>
    <name evidence="2" type="ORF">GIY23_04995</name>
</gene>
<feature type="transmembrane region" description="Helical" evidence="1">
    <location>
        <begin position="35"/>
        <end position="53"/>
    </location>
</feature>
<dbReference type="AlphaFoldDB" id="A0A5Q3QBK2"/>
<sequence length="153" mass="17360">MERYRQRKLASWLTALAPPFVLAVALYLYGGLWALSLWPNWVLIGGLFVYLVYASRAEVVTAGADWLKIGKHWVKTYELTGIEYQPRGMNGYELVLSDETRTVRFTPRLIQANRKIWDLVHLGMRYSVANGAELNNDARAAFPEIDPAATGEK</sequence>
<evidence type="ECO:0008006" key="4">
    <source>
        <dbReference type="Google" id="ProtNLM"/>
    </source>
</evidence>
<accession>A0A5Q3QBK2</accession>
<name>A0A5Q3QBK2_9PSEU</name>
<keyword evidence="1" id="KW-1133">Transmembrane helix</keyword>
<protein>
    <recommendedName>
        <fullName evidence="4">PH domain-containing protein</fullName>
    </recommendedName>
</protein>
<keyword evidence="1" id="KW-0472">Membrane</keyword>
<dbReference type="Proteomes" id="UP000371041">
    <property type="component" value="Chromosome"/>
</dbReference>
<proteinExistence type="predicted"/>
<organism evidence="2 3">
    <name type="scientific">Allosaccharopolyspora coralli</name>
    <dbReference type="NCBI Taxonomy" id="2665642"/>
    <lineage>
        <taxon>Bacteria</taxon>
        <taxon>Bacillati</taxon>
        <taxon>Actinomycetota</taxon>
        <taxon>Actinomycetes</taxon>
        <taxon>Pseudonocardiales</taxon>
        <taxon>Pseudonocardiaceae</taxon>
        <taxon>Allosaccharopolyspora</taxon>
    </lineage>
</organism>
<dbReference type="RefSeq" id="WP_154075581.1">
    <property type="nucleotide sequence ID" value="NZ_CP045929.1"/>
</dbReference>
<reference evidence="3" key="1">
    <citation type="submission" date="2019-11" db="EMBL/GenBank/DDBJ databases">
        <title>The complete genome sequence of Saccharopolyspora sp. E2A.</title>
        <authorList>
            <person name="Zhang G."/>
        </authorList>
    </citation>
    <scope>NUCLEOTIDE SEQUENCE [LARGE SCALE GENOMIC DNA]</scope>
    <source>
        <strain evidence="3">E2A</strain>
    </source>
</reference>
<keyword evidence="3" id="KW-1185">Reference proteome</keyword>
<feature type="transmembrane region" description="Helical" evidence="1">
    <location>
        <begin position="12"/>
        <end position="29"/>
    </location>
</feature>
<dbReference type="EMBL" id="CP045929">
    <property type="protein sequence ID" value="QGK68979.1"/>
    <property type="molecule type" value="Genomic_DNA"/>
</dbReference>
<dbReference type="KEGG" id="sace:GIY23_04995"/>
<keyword evidence="1" id="KW-0812">Transmembrane</keyword>
<evidence type="ECO:0000313" key="2">
    <source>
        <dbReference type="EMBL" id="QGK68979.1"/>
    </source>
</evidence>
<evidence type="ECO:0000313" key="3">
    <source>
        <dbReference type="Proteomes" id="UP000371041"/>
    </source>
</evidence>
<evidence type="ECO:0000256" key="1">
    <source>
        <dbReference type="SAM" id="Phobius"/>
    </source>
</evidence>